<reference evidence="12" key="1">
    <citation type="submission" date="2020-06" db="EMBL/GenBank/DDBJ databases">
        <title>WGS assembly of Ceratodon purpureus strain R40.</title>
        <authorList>
            <person name="Carey S.B."/>
            <person name="Jenkins J."/>
            <person name="Shu S."/>
            <person name="Lovell J.T."/>
            <person name="Sreedasyam A."/>
            <person name="Maumus F."/>
            <person name="Tiley G.P."/>
            <person name="Fernandez-Pozo N."/>
            <person name="Barry K."/>
            <person name="Chen C."/>
            <person name="Wang M."/>
            <person name="Lipzen A."/>
            <person name="Daum C."/>
            <person name="Saski C.A."/>
            <person name="Payton A.C."/>
            <person name="Mcbreen J.C."/>
            <person name="Conrad R.E."/>
            <person name="Kollar L.M."/>
            <person name="Olsson S."/>
            <person name="Huttunen S."/>
            <person name="Landis J.B."/>
            <person name="Wickett N.J."/>
            <person name="Johnson M.G."/>
            <person name="Rensing S.A."/>
            <person name="Grimwood J."/>
            <person name="Schmutz J."/>
            <person name="Mcdaniel S.F."/>
        </authorList>
    </citation>
    <scope>NUCLEOTIDE SEQUENCE</scope>
    <source>
        <strain evidence="12">R40</strain>
    </source>
</reference>
<dbReference type="SMART" id="SM00332">
    <property type="entry name" value="PP2Cc"/>
    <property type="match status" value="1"/>
</dbReference>
<accession>A0A8T0IYH2</accession>
<dbReference type="InterPro" id="IPR000222">
    <property type="entry name" value="PP2C_BS"/>
</dbReference>
<keyword evidence="4" id="KW-0479">Metal-binding</keyword>
<evidence type="ECO:0000259" key="11">
    <source>
        <dbReference type="PROSITE" id="PS51746"/>
    </source>
</evidence>
<proteinExistence type="inferred from homology"/>
<dbReference type="InterPro" id="IPR001932">
    <property type="entry name" value="PPM-type_phosphatase-like_dom"/>
</dbReference>
<evidence type="ECO:0000256" key="3">
    <source>
        <dbReference type="ARBA" id="ARBA00013081"/>
    </source>
</evidence>
<name>A0A8T0IYH2_CERPU</name>
<evidence type="ECO:0000256" key="2">
    <source>
        <dbReference type="ARBA" id="ARBA00001946"/>
    </source>
</evidence>
<dbReference type="SUPFAM" id="SSF81606">
    <property type="entry name" value="PP2C-like"/>
    <property type="match status" value="1"/>
</dbReference>
<gene>
    <name evidence="12" type="ORF">KC19_2G268400</name>
</gene>
<dbReference type="PROSITE" id="PS01032">
    <property type="entry name" value="PPM_1"/>
    <property type="match status" value="1"/>
</dbReference>
<dbReference type="InterPro" id="IPR036457">
    <property type="entry name" value="PPM-type-like_dom_sf"/>
</dbReference>
<comment type="cofactor">
    <cofactor evidence="2">
        <name>Mg(2+)</name>
        <dbReference type="ChEBI" id="CHEBI:18420"/>
    </cofactor>
</comment>
<comment type="cofactor">
    <cofactor evidence="1">
        <name>Mn(2+)</name>
        <dbReference type="ChEBI" id="CHEBI:29035"/>
    </cofactor>
</comment>
<dbReference type="PROSITE" id="PS51746">
    <property type="entry name" value="PPM_2"/>
    <property type="match status" value="1"/>
</dbReference>
<evidence type="ECO:0000256" key="10">
    <source>
        <dbReference type="SAM" id="MobiDB-lite"/>
    </source>
</evidence>
<keyword evidence="5 9" id="KW-0378">Hydrolase</keyword>
<dbReference type="InterPro" id="IPR015655">
    <property type="entry name" value="PP2C"/>
</dbReference>
<organism evidence="12 13">
    <name type="scientific">Ceratodon purpureus</name>
    <name type="common">Fire moss</name>
    <name type="synonym">Dicranum purpureum</name>
    <dbReference type="NCBI Taxonomy" id="3225"/>
    <lineage>
        <taxon>Eukaryota</taxon>
        <taxon>Viridiplantae</taxon>
        <taxon>Streptophyta</taxon>
        <taxon>Embryophyta</taxon>
        <taxon>Bryophyta</taxon>
        <taxon>Bryophytina</taxon>
        <taxon>Bryopsida</taxon>
        <taxon>Dicranidae</taxon>
        <taxon>Pseudoditrichales</taxon>
        <taxon>Ditrichaceae</taxon>
        <taxon>Ceratodon</taxon>
    </lineage>
</organism>
<feature type="domain" description="PPM-type phosphatase" evidence="11">
    <location>
        <begin position="75"/>
        <end position="328"/>
    </location>
</feature>
<feature type="region of interest" description="Disordered" evidence="10">
    <location>
        <begin position="47"/>
        <end position="67"/>
    </location>
</feature>
<dbReference type="EMBL" id="CM026422">
    <property type="protein sequence ID" value="KAG0588780.1"/>
    <property type="molecule type" value="Genomic_DNA"/>
</dbReference>
<evidence type="ECO:0000313" key="13">
    <source>
        <dbReference type="Proteomes" id="UP000822688"/>
    </source>
</evidence>
<keyword evidence="8" id="KW-0464">Manganese</keyword>
<evidence type="ECO:0000256" key="6">
    <source>
        <dbReference type="ARBA" id="ARBA00022842"/>
    </source>
</evidence>
<sequence length="341" mass="37546">MRALRALRALDHTLRDAVARLRARCREPPPRLLCCWCGGRASRSASLRDTDNSMNGEEATAWSGGGEGRQLDSVTFGYARVKGLRDHPIEDYHVARMQSFDGSEIGLFAVYDGHAGTEVASYLEQELFNKILSHPNFTSDPKRTIKETYFSEDKRILDKAKEDKGFMAGSTATTAFLLDKGHRLIVANVGDSRAVLARNGKAIEVSVDHEPQKPAEREMVESKGGEVALSPMGGVYRVDKRLNMSRAFGDSIIKEHLSVEPDIWDNKLTAEDDFFIVASDGLWKVMNNEEAVAHVLAQENAEGAAKVLAAAALRRGSRDDISVLVICLKDLSSLVSQDLKN</sequence>
<dbReference type="CDD" id="cd00143">
    <property type="entry name" value="PP2Cc"/>
    <property type="match status" value="1"/>
</dbReference>
<evidence type="ECO:0000256" key="1">
    <source>
        <dbReference type="ARBA" id="ARBA00001936"/>
    </source>
</evidence>
<dbReference type="Pfam" id="PF00481">
    <property type="entry name" value="PP2C"/>
    <property type="match status" value="1"/>
</dbReference>
<dbReference type="GO" id="GO:0004722">
    <property type="term" value="F:protein serine/threonine phosphatase activity"/>
    <property type="evidence" value="ECO:0007669"/>
    <property type="project" value="UniProtKB-EC"/>
</dbReference>
<comment type="similarity">
    <text evidence="9">Belongs to the PP2C family.</text>
</comment>
<evidence type="ECO:0000256" key="8">
    <source>
        <dbReference type="ARBA" id="ARBA00023211"/>
    </source>
</evidence>
<keyword evidence="7 9" id="KW-0904">Protein phosphatase</keyword>
<evidence type="ECO:0000256" key="4">
    <source>
        <dbReference type="ARBA" id="ARBA00022723"/>
    </source>
</evidence>
<dbReference type="PANTHER" id="PTHR47992">
    <property type="entry name" value="PROTEIN PHOSPHATASE"/>
    <property type="match status" value="1"/>
</dbReference>
<keyword evidence="6" id="KW-0460">Magnesium</keyword>
<dbReference type="EC" id="3.1.3.16" evidence="3"/>
<comment type="caution">
    <text evidence="12">The sequence shown here is derived from an EMBL/GenBank/DDBJ whole genome shotgun (WGS) entry which is preliminary data.</text>
</comment>
<evidence type="ECO:0000256" key="5">
    <source>
        <dbReference type="ARBA" id="ARBA00022801"/>
    </source>
</evidence>
<dbReference type="AlphaFoldDB" id="A0A8T0IYH2"/>
<dbReference type="Proteomes" id="UP000822688">
    <property type="component" value="Chromosome 2"/>
</dbReference>
<evidence type="ECO:0000256" key="7">
    <source>
        <dbReference type="ARBA" id="ARBA00022912"/>
    </source>
</evidence>
<keyword evidence="13" id="KW-1185">Reference proteome</keyword>
<dbReference type="Gene3D" id="3.60.40.10">
    <property type="entry name" value="PPM-type phosphatase domain"/>
    <property type="match status" value="1"/>
</dbReference>
<dbReference type="GO" id="GO:0046872">
    <property type="term" value="F:metal ion binding"/>
    <property type="evidence" value="ECO:0007669"/>
    <property type="project" value="UniProtKB-KW"/>
</dbReference>
<evidence type="ECO:0000313" key="12">
    <source>
        <dbReference type="EMBL" id="KAG0588780.1"/>
    </source>
</evidence>
<protein>
    <recommendedName>
        <fullName evidence="3">protein-serine/threonine phosphatase</fullName>
        <ecNumber evidence="3">3.1.3.16</ecNumber>
    </recommendedName>
</protein>
<evidence type="ECO:0000256" key="9">
    <source>
        <dbReference type="RuleBase" id="RU003465"/>
    </source>
</evidence>